<evidence type="ECO:0000256" key="3">
    <source>
        <dbReference type="ARBA" id="ARBA00022692"/>
    </source>
</evidence>
<feature type="transmembrane region" description="Helical" evidence="6">
    <location>
        <begin position="219"/>
        <end position="238"/>
    </location>
</feature>
<comment type="subcellular location">
    <subcellularLocation>
        <location evidence="1">Membrane</location>
        <topology evidence="1">Multi-pass membrane protein</topology>
    </subcellularLocation>
</comment>
<dbReference type="GO" id="GO:0016020">
    <property type="term" value="C:membrane"/>
    <property type="evidence" value="ECO:0007669"/>
    <property type="project" value="UniProtKB-SubCell"/>
</dbReference>
<keyword evidence="4 6" id="KW-1133">Transmembrane helix</keyword>
<dbReference type="Proteomes" id="UP000298471">
    <property type="component" value="Unassembled WGS sequence"/>
</dbReference>
<keyword evidence="3 6" id="KW-0812">Transmembrane</keyword>
<dbReference type="PANTHER" id="PTHR13353:SF5">
    <property type="entry name" value="TRANSMEMBRANE PROTEIN 19"/>
    <property type="match status" value="1"/>
</dbReference>
<keyword evidence="8" id="KW-1185">Reference proteome</keyword>
<dbReference type="AlphaFoldDB" id="A0A4Z0QAU1"/>
<dbReference type="PANTHER" id="PTHR13353">
    <property type="entry name" value="TRANSMEMBRANE PROTEIN 19"/>
    <property type="match status" value="1"/>
</dbReference>
<sequence>MSLWQQWAVLLGILALGMLWSVRARKLTPAGALTGGVLGALIFLGAGWWGIALLGLFFGLGTAASAWKVAEKRRLGLAEENKGRRTAGQALANAGIAALLGALSWYSPAHQDLFQLMLAGSFAAATADTLSSELGNIYGRRYYNAWTLRPDTRGLNGVVSLEGTLLGVAGSGLIAVVYSLGVGWHRGFFWLVVAGTVGNLADSLLGATVERQHYVSNNAVNTLNTAVGAVTAGLLYWLG</sequence>
<gene>
    <name evidence="7" type="ORF">E5K02_12440</name>
</gene>
<dbReference type="PROSITE" id="PS00457">
    <property type="entry name" value="NA_SOLUT_SYMP_2"/>
    <property type="match status" value="1"/>
</dbReference>
<evidence type="ECO:0000256" key="5">
    <source>
        <dbReference type="ARBA" id="ARBA00023136"/>
    </source>
</evidence>
<proteinExistence type="inferred from homology"/>
<dbReference type="OrthoDB" id="9770047at2"/>
<dbReference type="EMBL" id="SRMB01000002">
    <property type="protein sequence ID" value="TGE27197.1"/>
    <property type="molecule type" value="Genomic_DNA"/>
</dbReference>
<evidence type="ECO:0000256" key="2">
    <source>
        <dbReference type="ARBA" id="ARBA00009012"/>
    </source>
</evidence>
<evidence type="ECO:0000313" key="7">
    <source>
        <dbReference type="EMBL" id="TGE27197.1"/>
    </source>
</evidence>
<evidence type="ECO:0000256" key="1">
    <source>
        <dbReference type="ARBA" id="ARBA00004141"/>
    </source>
</evidence>
<accession>A0A4Z0QAU1</accession>
<comment type="caution">
    <text evidence="7">The sequence shown here is derived from an EMBL/GenBank/DDBJ whole genome shotgun (WGS) entry which is preliminary data.</text>
</comment>
<dbReference type="InterPro" id="IPR018212">
    <property type="entry name" value="Na/solute_symporter_CS"/>
</dbReference>
<feature type="transmembrane region" description="Helical" evidence="6">
    <location>
        <begin position="187"/>
        <end position="207"/>
    </location>
</feature>
<dbReference type="Pfam" id="PF01940">
    <property type="entry name" value="DUF92"/>
    <property type="match status" value="1"/>
</dbReference>
<evidence type="ECO:0000256" key="6">
    <source>
        <dbReference type="SAM" id="Phobius"/>
    </source>
</evidence>
<evidence type="ECO:0000256" key="4">
    <source>
        <dbReference type="ARBA" id="ARBA00022989"/>
    </source>
</evidence>
<organism evidence="7 8">
    <name type="scientific">Hymenobacter metallicola</name>
    <dbReference type="NCBI Taxonomy" id="2563114"/>
    <lineage>
        <taxon>Bacteria</taxon>
        <taxon>Pseudomonadati</taxon>
        <taxon>Bacteroidota</taxon>
        <taxon>Cytophagia</taxon>
        <taxon>Cytophagales</taxon>
        <taxon>Hymenobacteraceae</taxon>
        <taxon>Hymenobacter</taxon>
    </lineage>
</organism>
<evidence type="ECO:0000313" key="8">
    <source>
        <dbReference type="Proteomes" id="UP000298471"/>
    </source>
</evidence>
<reference evidence="7 8" key="1">
    <citation type="submission" date="2019-04" db="EMBL/GenBank/DDBJ databases">
        <authorList>
            <person name="Feng G."/>
            <person name="Zhang J."/>
            <person name="Zhu H."/>
        </authorList>
    </citation>
    <scope>NUCLEOTIDE SEQUENCE [LARGE SCALE GENOMIC DNA]</scope>
    <source>
        <strain evidence="7 8">9PBR-1</strain>
    </source>
</reference>
<protein>
    <submittedName>
        <fullName evidence="7">DUF92 domain-containing protein</fullName>
    </submittedName>
</protein>
<feature type="transmembrane region" description="Helical" evidence="6">
    <location>
        <begin position="48"/>
        <end position="69"/>
    </location>
</feature>
<dbReference type="InterPro" id="IPR002794">
    <property type="entry name" value="DUF92_TMEM19"/>
</dbReference>
<name>A0A4Z0QAU1_9BACT</name>
<feature type="transmembrane region" description="Helical" evidence="6">
    <location>
        <begin position="155"/>
        <end position="181"/>
    </location>
</feature>
<feature type="transmembrane region" description="Helical" evidence="6">
    <location>
        <begin position="90"/>
        <end position="107"/>
    </location>
</feature>
<comment type="similarity">
    <text evidence="2">Belongs to the TMEM19 family.</text>
</comment>
<keyword evidence="5 6" id="KW-0472">Membrane</keyword>